<gene>
    <name evidence="1" type="ORF">GCM10023091_13170</name>
</gene>
<proteinExistence type="predicted"/>
<dbReference type="EMBL" id="BAABEY010000014">
    <property type="protein sequence ID" value="GAA4435929.1"/>
    <property type="molecule type" value="Genomic_DNA"/>
</dbReference>
<dbReference type="RefSeq" id="WP_345027497.1">
    <property type="nucleotide sequence ID" value="NZ_BAABEY010000014.1"/>
</dbReference>
<dbReference type="Proteomes" id="UP001501508">
    <property type="component" value="Unassembled WGS sequence"/>
</dbReference>
<protein>
    <recommendedName>
        <fullName evidence="3">Lipocalin-like domain-containing protein</fullName>
    </recommendedName>
</protein>
<organism evidence="1 2">
    <name type="scientific">Ravibacter arvi</name>
    <dbReference type="NCBI Taxonomy" id="2051041"/>
    <lineage>
        <taxon>Bacteria</taxon>
        <taxon>Pseudomonadati</taxon>
        <taxon>Bacteroidota</taxon>
        <taxon>Cytophagia</taxon>
        <taxon>Cytophagales</taxon>
        <taxon>Spirosomataceae</taxon>
        <taxon>Ravibacter</taxon>
    </lineage>
</organism>
<evidence type="ECO:0000313" key="1">
    <source>
        <dbReference type="EMBL" id="GAA4435929.1"/>
    </source>
</evidence>
<evidence type="ECO:0008006" key="3">
    <source>
        <dbReference type="Google" id="ProtNLM"/>
    </source>
</evidence>
<reference evidence="2" key="1">
    <citation type="journal article" date="2019" name="Int. J. Syst. Evol. Microbiol.">
        <title>The Global Catalogue of Microorganisms (GCM) 10K type strain sequencing project: providing services to taxonomists for standard genome sequencing and annotation.</title>
        <authorList>
            <consortium name="The Broad Institute Genomics Platform"/>
            <consortium name="The Broad Institute Genome Sequencing Center for Infectious Disease"/>
            <person name="Wu L."/>
            <person name="Ma J."/>
        </authorList>
    </citation>
    <scope>NUCLEOTIDE SEQUENCE [LARGE SCALE GENOMIC DNA]</scope>
    <source>
        <strain evidence="2">JCM 31920</strain>
    </source>
</reference>
<evidence type="ECO:0000313" key="2">
    <source>
        <dbReference type="Proteomes" id="UP001501508"/>
    </source>
</evidence>
<keyword evidence="2" id="KW-1185">Reference proteome</keyword>
<name>A0ABP8LUL5_9BACT</name>
<sequence>MYLDSFFHRLRIAVLWAAAGFLFHGCVEKWEPKPLTVTQLIAGKEQKKWKFSSIEVIDEGTVEGPISAGEIYLPCERDNEYIFKNNEEKTFEFTSGSVKCTNTEPEVLLEHNWSYTTVNSTLEFPLPLALFGGVYILPCNVKKLTETEMVLEIYFSKVFVEEIDASYRITLRSDTSQ</sequence>
<accession>A0ABP8LUL5</accession>
<comment type="caution">
    <text evidence="1">The sequence shown here is derived from an EMBL/GenBank/DDBJ whole genome shotgun (WGS) entry which is preliminary data.</text>
</comment>